<dbReference type="Proteomes" id="UP001283341">
    <property type="component" value="Unassembled WGS sequence"/>
</dbReference>
<keyword evidence="1" id="KW-0472">Membrane</keyword>
<evidence type="ECO:0000313" key="3">
    <source>
        <dbReference type="Proteomes" id="UP001283341"/>
    </source>
</evidence>
<organism evidence="2 3">
    <name type="scientific">Apodospora peruviana</name>
    <dbReference type="NCBI Taxonomy" id="516989"/>
    <lineage>
        <taxon>Eukaryota</taxon>
        <taxon>Fungi</taxon>
        <taxon>Dikarya</taxon>
        <taxon>Ascomycota</taxon>
        <taxon>Pezizomycotina</taxon>
        <taxon>Sordariomycetes</taxon>
        <taxon>Sordariomycetidae</taxon>
        <taxon>Sordariales</taxon>
        <taxon>Lasiosphaeriaceae</taxon>
        <taxon>Apodospora</taxon>
    </lineage>
</organism>
<keyword evidence="1" id="KW-1133">Transmembrane helix</keyword>
<keyword evidence="3" id="KW-1185">Reference proteome</keyword>
<accession>A0AAE0IRI9</accession>
<dbReference type="AlphaFoldDB" id="A0AAE0IRI9"/>
<keyword evidence="1" id="KW-0812">Transmembrane</keyword>
<gene>
    <name evidence="2" type="ORF">B0H66DRAFT_597354</name>
</gene>
<name>A0AAE0IRI9_9PEZI</name>
<sequence length="167" mass="18615">MNLQNIFAMVTMVAGIVNAIALPLYDRFPGTQRNVTAVTSFNVTDFRASALILSHRDFYAFDVSCCPNESPVHCEALGTTVNERLSSIPQTWCTNNSTGVSFKWTTRPQQGGSELLIVNHVENGVTDEAVYFVPQNDTPILGQNEFQHQVYTGPKDFTVEAYRFETL</sequence>
<comment type="caution">
    <text evidence="2">The sequence shown here is derived from an EMBL/GenBank/DDBJ whole genome shotgun (WGS) entry which is preliminary data.</text>
</comment>
<evidence type="ECO:0000256" key="1">
    <source>
        <dbReference type="SAM" id="Phobius"/>
    </source>
</evidence>
<evidence type="ECO:0000313" key="2">
    <source>
        <dbReference type="EMBL" id="KAK3329789.1"/>
    </source>
</evidence>
<dbReference type="EMBL" id="JAUEDM010000001">
    <property type="protein sequence ID" value="KAK3329789.1"/>
    <property type="molecule type" value="Genomic_DNA"/>
</dbReference>
<reference evidence="2" key="2">
    <citation type="submission" date="2023-06" db="EMBL/GenBank/DDBJ databases">
        <authorList>
            <consortium name="Lawrence Berkeley National Laboratory"/>
            <person name="Haridas S."/>
            <person name="Hensen N."/>
            <person name="Bonometti L."/>
            <person name="Westerberg I."/>
            <person name="Brannstrom I.O."/>
            <person name="Guillou S."/>
            <person name="Cros-Aarteil S."/>
            <person name="Calhoun S."/>
            <person name="Kuo A."/>
            <person name="Mondo S."/>
            <person name="Pangilinan J."/>
            <person name="Riley R."/>
            <person name="Labutti K."/>
            <person name="Andreopoulos B."/>
            <person name="Lipzen A."/>
            <person name="Chen C."/>
            <person name="Yanf M."/>
            <person name="Daum C."/>
            <person name="Ng V."/>
            <person name="Clum A."/>
            <person name="Steindorff A."/>
            <person name="Ohm R."/>
            <person name="Martin F."/>
            <person name="Silar P."/>
            <person name="Natvig D."/>
            <person name="Lalanne C."/>
            <person name="Gautier V."/>
            <person name="Ament-Velasquez S.L."/>
            <person name="Kruys A."/>
            <person name="Hutchinson M.I."/>
            <person name="Powell A.J."/>
            <person name="Barry K."/>
            <person name="Miller A.N."/>
            <person name="Grigoriev I.V."/>
            <person name="Debuchy R."/>
            <person name="Gladieux P."/>
            <person name="Thoren M.H."/>
            <person name="Johannesson H."/>
        </authorList>
    </citation>
    <scope>NUCLEOTIDE SEQUENCE</scope>
    <source>
        <strain evidence="2">CBS 118394</strain>
    </source>
</reference>
<protein>
    <submittedName>
        <fullName evidence="2">Uncharacterized protein</fullName>
    </submittedName>
</protein>
<reference evidence="2" key="1">
    <citation type="journal article" date="2023" name="Mol. Phylogenet. Evol.">
        <title>Genome-scale phylogeny and comparative genomics of the fungal order Sordariales.</title>
        <authorList>
            <person name="Hensen N."/>
            <person name="Bonometti L."/>
            <person name="Westerberg I."/>
            <person name="Brannstrom I.O."/>
            <person name="Guillou S."/>
            <person name="Cros-Aarteil S."/>
            <person name="Calhoun S."/>
            <person name="Haridas S."/>
            <person name="Kuo A."/>
            <person name="Mondo S."/>
            <person name="Pangilinan J."/>
            <person name="Riley R."/>
            <person name="LaButti K."/>
            <person name="Andreopoulos B."/>
            <person name="Lipzen A."/>
            <person name="Chen C."/>
            <person name="Yan M."/>
            <person name="Daum C."/>
            <person name="Ng V."/>
            <person name="Clum A."/>
            <person name="Steindorff A."/>
            <person name="Ohm R.A."/>
            <person name="Martin F."/>
            <person name="Silar P."/>
            <person name="Natvig D.O."/>
            <person name="Lalanne C."/>
            <person name="Gautier V."/>
            <person name="Ament-Velasquez S.L."/>
            <person name="Kruys A."/>
            <person name="Hutchinson M.I."/>
            <person name="Powell A.J."/>
            <person name="Barry K."/>
            <person name="Miller A.N."/>
            <person name="Grigoriev I.V."/>
            <person name="Debuchy R."/>
            <person name="Gladieux P."/>
            <person name="Hiltunen Thoren M."/>
            <person name="Johannesson H."/>
        </authorList>
    </citation>
    <scope>NUCLEOTIDE SEQUENCE</scope>
    <source>
        <strain evidence="2">CBS 118394</strain>
    </source>
</reference>
<feature type="transmembrane region" description="Helical" evidence="1">
    <location>
        <begin position="6"/>
        <end position="25"/>
    </location>
</feature>
<proteinExistence type="predicted"/>